<organism evidence="1 2">
    <name type="scientific">Steinernema glaseri</name>
    <dbReference type="NCBI Taxonomy" id="37863"/>
    <lineage>
        <taxon>Eukaryota</taxon>
        <taxon>Metazoa</taxon>
        <taxon>Ecdysozoa</taxon>
        <taxon>Nematoda</taxon>
        <taxon>Chromadorea</taxon>
        <taxon>Rhabditida</taxon>
        <taxon>Tylenchina</taxon>
        <taxon>Panagrolaimomorpha</taxon>
        <taxon>Strongyloidoidea</taxon>
        <taxon>Steinernematidae</taxon>
        <taxon>Steinernema</taxon>
    </lineage>
</organism>
<proteinExistence type="predicted"/>
<dbReference type="WBParaSite" id="L893_g26701.t1">
    <property type="protein sequence ID" value="L893_g26701.t1"/>
    <property type="gene ID" value="L893_g26701"/>
</dbReference>
<sequence length="104" mass="12120">MDVPMFTKIRKALQTRTFFCHFLERLYRAQRFLCFSGVEPSHRCVEARATGQPRRPPRPPSTLILLPGPYPRPGVQFLETRPLGRVNKLEAISEKKFSTMFLRT</sequence>
<evidence type="ECO:0000313" key="1">
    <source>
        <dbReference type="Proteomes" id="UP000095287"/>
    </source>
</evidence>
<dbReference type="AlphaFoldDB" id="A0A1I7ZIQ4"/>
<accession>A0A1I7ZIQ4</accession>
<evidence type="ECO:0000313" key="2">
    <source>
        <dbReference type="WBParaSite" id="L893_g26701.t1"/>
    </source>
</evidence>
<protein>
    <submittedName>
        <fullName evidence="2">Uncharacterized protein</fullName>
    </submittedName>
</protein>
<keyword evidence="1" id="KW-1185">Reference proteome</keyword>
<dbReference type="Proteomes" id="UP000095287">
    <property type="component" value="Unplaced"/>
</dbReference>
<reference evidence="2" key="1">
    <citation type="submission" date="2016-11" db="UniProtKB">
        <authorList>
            <consortium name="WormBaseParasite"/>
        </authorList>
    </citation>
    <scope>IDENTIFICATION</scope>
</reference>
<name>A0A1I7ZIQ4_9BILA</name>